<dbReference type="EMBL" id="CP000886">
    <property type="protein sequence ID" value="ABX67791.1"/>
    <property type="molecule type" value="Genomic_DNA"/>
</dbReference>
<organism evidence="2 3">
    <name type="scientific">Salmonella paratyphi B (strain ATCC BAA-1250 / SPB7)</name>
    <dbReference type="NCBI Taxonomy" id="1016998"/>
    <lineage>
        <taxon>Bacteria</taxon>
        <taxon>Pseudomonadati</taxon>
        <taxon>Pseudomonadota</taxon>
        <taxon>Gammaproteobacteria</taxon>
        <taxon>Enterobacterales</taxon>
        <taxon>Enterobacteriaceae</taxon>
        <taxon>Salmonella</taxon>
    </lineage>
</organism>
<sequence>MRQSAHRFRVHFVPAWLIVTSSSALYILKFCSVLCYVVECCCIKQKDRKM</sequence>
<reference evidence="2 3" key="1">
    <citation type="submission" date="2007-11" db="EMBL/GenBank/DDBJ databases">
        <authorList>
            <consortium name="The Salmonella enterica serovar Paratyphi B Genome Sequencing Project"/>
            <person name="McClelland M."/>
            <person name="Sanderson E.K."/>
            <person name="Porwollik S."/>
            <person name="Spieth J."/>
            <person name="Clifton W.S."/>
            <person name="Fulton R."/>
            <person name="Cordes M."/>
            <person name="Wollam A."/>
            <person name="Shah N."/>
            <person name="Pepin K."/>
            <person name="Bhonagiri V."/>
            <person name="Nash W."/>
            <person name="Johnson M."/>
            <person name="Thiruvilangam P."/>
            <person name="Wilson R."/>
        </authorList>
    </citation>
    <scope>NUCLEOTIDE SEQUENCE [LARGE SCALE GENOMIC DNA]</scope>
    <source>
        <strain evidence="3">ATCC BAA-1250 / SPB7</strain>
    </source>
</reference>
<dbReference type="KEGG" id="spq:SPAB_02410"/>
<proteinExistence type="predicted"/>
<gene>
    <name evidence="2" type="ordered locus">SPAB_02410</name>
</gene>
<keyword evidence="1" id="KW-1133">Transmembrane helix</keyword>
<dbReference type="AlphaFoldDB" id="A0A6C6Z3S2"/>
<keyword evidence="1" id="KW-0472">Membrane</keyword>
<protein>
    <submittedName>
        <fullName evidence="2">Uncharacterized protein</fullName>
    </submittedName>
</protein>
<keyword evidence="1" id="KW-0812">Transmembrane</keyword>
<accession>A0A6C6Z3S2</accession>
<dbReference type="Proteomes" id="UP000008556">
    <property type="component" value="Chromosome"/>
</dbReference>
<evidence type="ECO:0000256" key="1">
    <source>
        <dbReference type="SAM" id="Phobius"/>
    </source>
</evidence>
<feature type="transmembrane region" description="Helical" evidence="1">
    <location>
        <begin position="12"/>
        <end position="39"/>
    </location>
</feature>
<name>A0A6C6Z3S2_SALPB</name>
<evidence type="ECO:0000313" key="3">
    <source>
        <dbReference type="Proteomes" id="UP000008556"/>
    </source>
</evidence>
<evidence type="ECO:0000313" key="2">
    <source>
        <dbReference type="EMBL" id="ABX67791.1"/>
    </source>
</evidence>